<accession>A0A9D2CEV4</accession>
<proteinExistence type="predicted"/>
<feature type="domain" description="Replication initiation protein-like C-terminal" evidence="1">
    <location>
        <begin position="129"/>
        <end position="280"/>
    </location>
</feature>
<dbReference type="AlphaFoldDB" id="A0A9D2CEV4"/>
<dbReference type="EMBL" id="DXCX01000065">
    <property type="protein sequence ID" value="HIY73575.1"/>
    <property type="molecule type" value="Genomic_DNA"/>
</dbReference>
<dbReference type="Proteomes" id="UP000886824">
    <property type="component" value="Unassembled WGS sequence"/>
</dbReference>
<reference evidence="2" key="1">
    <citation type="journal article" date="2021" name="PeerJ">
        <title>Extensive microbial diversity within the chicken gut microbiome revealed by metagenomics and culture.</title>
        <authorList>
            <person name="Gilroy R."/>
            <person name="Ravi A."/>
            <person name="Getino M."/>
            <person name="Pursley I."/>
            <person name="Horton D.L."/>
            <person name="Alikhan N.F."/>
            <person name="Baker D."/>
            <person name="Gharbi K."/>
            <person name="Hall N."/>
            <person name="Watson M."/>
            <person name="Adriaenssens E.M."/>
            <person name="Foster-Nyarko E."/>
            <person name="Jarju S."/>
            <person name="Secka A."/>
            <person name="Antonio M."/>
            <person name="Oren A."/>
            <person name="Chaudhuri R.R."/>
            <person name="La Ragione R."/>
            <person name="Hildebrand F."/>
            <person name="Pallen M.J."/>
        </authorList>
    </citation>
    <scope>NUCLEOTIDE SEQUENCE</scope>
    <source>
        <strain evidence="2">CHK33-7979</strain>
    </source>
</reference>
<dbReference type="GO" id="GO:0003743">
    <property type="term" value="F:translation initiation factor activity"/>
    <property type="evidence" value="ECO:0007669"/>
    <property type="project" value="UniProtKB-KW"/>
</dbReference>
<name>A0A9D2CEV4_9FIRM</name>
<keyword evidence="2" id="KW-0396">Initiation factor</keyword>
<evidence type="ECO:0000259" key="1">
    <source>
        <dbReference type="Pfam" id="PF02486"/>
    </source>
</evidence>
<gene>
    <name evidence="2" type="ORF">H9826_06345</name>
</gene>
<protein>
    <submittedName>
        <fullName evidence="2">Replication initiation factor domain-containing protein</fullName>
    </submittedName>
</protein>
<dbReference type="InterPro" id="IPR003491">
    <property type="entry name" value="REP-like_C"/>
</dbReference>
<sequence length="419" mass="48614">MPSLSVGVDEFTLILQSTDKVMVTDWADIVNEIIDIFLVKSLLMNLFGDDIVRAEKVPAGYTNGLTFACRPWYLVISWHDDFPSMGICVRFSAHAYASYKEEFKKQFQIDVNIATFLRMIQQDDVYTTRLSRIDLTADYYNYTDEILPNRPFSPDLIYERLKDGTYLVKNWKDHQSVRNMTAIDKDGAYETFYIGSRRGKSNGFLRCYDKKQEQIQSMGYRYDEALQYESWVRFEASFLHDYAHQITGELLRNSQTTQDLQKLIAKYISDRYRFVDAETGEMTAFSDDLIGVALGSKAAALIAASPRDNTLRQSIEHLRVGSGLYTVLYKAYKIWGDTADKQLLQYFYDDYIYTFKAKLLTGKDKCRTKEIRLWLQCHGEETKKYPLDDYLDRSQHNLYLPLHDATGKPVVITMDGDDL</sequence>
<evidence type="ECO:0000313" key="2">
    <source>
        <dbReference type="EMBL" id="HIY73575.1"/>
    </source>
</evidence>
<evidence type="ECO:0000313" key="3">
    <source>
        <dbReference type="Proteomes" id="UP000886824"/>
    </source>
</evidence>
<dbReference type="Pfam" id="PF02486">
    <property type="entry name" value="Rep_trans"/>
    <property type="match status" value="1"/>
</dbReference>
<organism evidence="2 3">
    <name type="scientific">Candidatus Intestinimonas merdavium</name>
    <dbReference type="NCBI Taxonomy" id="2838622"/>
    <lineage>
        <taxon>Bacteria</taxon>
        <taxon>Bacillati</taxon>
        <taxon>Bacillota</taxon>
        <taxon>Clostridia</taxon>
        <taxon>Eubacteriales</taxon>
        <taxon>Intestinimonas</taxon>
    </lineage>
</organism>
<reference evidence="2" key="2">
    <citation type="submission" date="2021-04" db="EMBL/GenBank/DDBJ databases">
        <authorList>
            <person name="Gilroy R."/>
        </authorList>
    </citation>
    <scope>NUCLEOTIDE SEQUENCE</scope>
    <source>
        <strain evidence="2">CHK33-7979</strain>
    </source>
</reference>
<comment type="caution">
    <text evidence="2">The sequence shown here is derived from an EMBL/GenBank/DDBJ whole genome shotgun (WGS) entry which is preliminary data.</text>
</comment>
<keyword evidence="2" id="KW-0648">Protein biosynthesis</keyword>